<keyword evidence="3" id="KW-1185">Reference proteome</keyword>
<dbReference type="RefSeq" id="WP_122627881.1">
    <property type="nucleotide sequence ID" value="NZ_UPPP01000069.1"/>
</dbReference>
<evidence type="ECO:0000259" key="1">
    <source>
        <dbReference type="Pfam" id="PF20613"/>
    </source>
</evidence>
<name>A0A498R7I0_9FIRM</name>
<dbReference type="InterPro" id="IPR046748">
    <property type="entry name" value="HipA_2"/>
</dbReference>
<dbReference type="Proteomes" id="UP000277811">
    <property type="component" value="Unassembled WGS sequence"/>
</dbReference>
<sequence>MLIALKYLGKVGIGVTLPQFFRADDGKTYVVKMNYNKINSKVLANEFLATKFAEFMDLRCFPPYDMIEINEQLLQENKQLIELGVIAGHHFAYQFLDHTSYVSRHNLDKIVNTTEMAGVILFDHILQNSDRNSNKKNLLLRPEDAGYRIYAIDNSHLFGSGRWTLDSLTNLSTKIKIFSRFTYGRFLRNYLSPQDFIPYLEKVKVLSNETIDTFVREIPTEWLPNTEERKVLANHLKTRRDLVDKIYEKLCNHIPKKHGGRQWWH</sequence>
<evidence type="ECO:0000313" key="2">
    <source>
        <dbReference type="EMBL" id="VBB06935.1"/>
    </source>
</evidence>
<protein>
    <recommendedName>
        <fullName evidence="1">HipA-like kinase domain-containing protein</fullName>
    </recommendedName>
</protein>
<evidence type="ECO:0000313" key="3">
    <source>
        <dbReference type="Proteomes" id="UP000277811"/>
    </source>
</evidence>
<organism evidence="2 3">
    <name type="scientific">Lucifera butyrica</name>
    <dbReference type="NCBI Taxonomy" id="1351585"/>
    <lineage>
        <taxon>Bacteria</taxon>
        <taxon>Bacillati</taxon>
        <taxon>Bacillota</taxon>
        <taxon>Negativicutes</taxon>
        <taxon>Veillonellales</taxon>
        <taxon>Veillonellaceae</taxon>
        <taxon>Lucifera</taxon>
    </lineage>
</organism>
<proteinExistence type="predicted"/>
<dbReference type="EMBL" id="UPPP01000069">
    <property type="protein sequence ID" value="VBB06935.1"/>
    <property type="molecule type" value="Genomic_DNA"/>
</dbReference>
<accession>A0A498R7I0</accession>
<feature type="domain" description="HipA-like kinase" evidence="1">
    <location>
        <begin position="10"/>
        <end position="234"/>
    </location>
</feature>
<reference evidence="2 3" key="1">
    <citation type="submission" date="2018-06" db="EMBL/GenBank/DDBJ databases">
        <authorList>
            <person name="Strepis N."/>
        </authorList>
    </citation>
    <scope>NUCLEOTIDE SEQUENCE [LARGE SCALE GENOMIC DNA]</scope>
    <source>
        <strain evidence="2">LUCI</strain>
    </source>
</reference>
<dbReference type="Pfam" id="PF20613">
    <property type="entry name" value="HipA_2"/>
    <property type="match status" value="1"/>
</dbReference>
<gene>
    <name evidence="2" type="ORF">LUCI_2177</name>
</gene>
<dbReference type="AlphaFoldDB" id="A0A498R7I0"/>
<dbReference type="OrthoDB" id="1676460at2"/>